<reference evidence="4" key="1">
    <citation type="submission" date="2022-11" db="UniProtKB">
        <authorList>
            <consortium name="WormBaseParasite"/>
        </authorList>
    </citation>
    <scope>IDENTIFICATION</scope>
</reference>
<feature type="domain" description="Dienelactone hydrolase" evidence="2">
    <location>
        <begin position="2"/>
        <end position="49"/>
    </location>
</feature>
<keyword evidence="1" id="KW-0378">Hydrolase</keyword>
<evidence type="ECO:0000259" key="2">
    <source>
        <dbReference type="Pfam" id="PF01738"/>
    </source>
</evidence>
<evidence type="ECO:0000256" key="1">
    <source>
        <dbReference type="ARBA" id="ARBA00022801"/>
    </source>
</evidence>
<evidence type="ECO:0000313" key="4">
    <source>
        <dbReference type="WBParaSite" id="nRc.2.0.1.t44648-RA"/>
    </source>
</evidence>
<keyword evidence="3" id="KW-1185">Reference proteome</keyword>
<sequence>VAIGENDLRVPCAQIKKYTEILRARKVPLRVMCYPGNNHAIANIDAEANEIINALLWFDSYCQ</sequence>
<dbReference type="InterPro" id="IPR002925">
    <property type="entry name" value="Dienelactn_hydro"/>
</dbReference>
<dbReference type="AlphaFoldDB" id="A0A915L0Q8"/>
<dbReference type="GO" id="GO:0004252">
    <property type="term" value="F:serine-type endopeptidase activity"/>
    <property type="evidence" value="ECO:0007669"/>
    <property type="project" value="TreeGrafter"/>
</dbReference>
<dbReference type="PANTHER" id="PTHR42776">
    <property type="entry name" value="SERINE PEPTIDASE S9 FAMILY MEMBER"/>
    <property type="match status" value="1"/>
</dbReference>
<dbReference type="WBParaSite" id="nRc.2.0.1.t44648-RA">
    <property type="protein sequence ID" value="nRc.2.0.1.t44648-RA"/>
    <property type="gene ID" value="nRc.2.0.1.g44648"/>
</dbReference>
<dbReference type="Pfam" id="PF01738">
    <property type="entry name" value="DLH"/>
    <property type="match status" value="1"/>
</dbReference>
<dbReference type="PANTHER" id="PTHR42776:SF4">
    <property type="entry name" value="ACYLAMINO-ACID-RELEASING ENZYME"/>
    <property type="match status" value="1"/>
</dbReference>
<dbReference type="Gene3D" id="3.40.50.1820">
    <property type="entry name" value="alpha/beta hydrolase"/>
    <property type="match status" value="1"/>
</dbReference>
<accession>A0A915L0Q8</accession>
<organism evidence="3 4">
    <name type="scientific">Romanomermis culicivorax</name>
    <name type="common">Nematode worm</name>
    <dbReference type="NCBI Taxonomy" id="13658"/>
    <lineage>
        <taxon>Eukaryota</taxon>
        <taxon>Metazoa</taxon>
        <taxon>Ecdysozoa</taxon>
        <taxon>Nematoda</taxon>
        <taxon>Enoplea</taxon>
        <taxon>Dorylaimia</taxon>
        <taxon>Mermithida</taxon>
        <taxon>Mermithoidea</taxon>
        <taxon>Mermithidae</taxon>
        <taxon>Romanomermis</taxon>
    </lineage>
</organism>
<name>A0A915L0Q8_ROMCU</name>
<dbReference type="InterPro" id="IPR029058">
    <property type="entry name" value="AB_hydrolase_fold"/>
</dbReference>
<dbReference type="Proteomes" id="UP000887565">
    <property type="component" value="Unplaced"/>
</dbReference>
<protein>
    <submittedName>
        <fullName evidence="4">Peptidase S9 prolyl oligopeptidase catalytic domain-containing protein</fullName>
    </submittedName>
</protein>
<dbReference type="SUPFAM" id="SSF53474">
    <property type="entry name" value="alpha/beta-Hydrolases"/>
    <property type="match status" value="1"/>
</dbReference>
<evidence type="ECO:0000313" key="3">
    <source>
        <dbReference type="Proteomes" id="UP000887565"/>
    </source>
</evidence>
<proteinExistence type="predicted"/>